<dbReference type="InterPro" id="IPR009080">
    <property type="entry name" value="tRNAsynth_Ia_anticodon-bd"/>
</dbReference>
<protein>
    <recommendedName>
        <fullName evidence="11">Arginine--tRNA ligase</fullName>
        <ecNumber evidence="11">6.1.1.19</ecNumber>
    </recommendedName>
    <alternativeName>
        <fullName evidence="11">Arginyl-tRNA synthetase</fullName>
        <shortName evidence="11">ArgRS</shortName>
    </alternativeName>
</protein>
<dbReference type="SMART" id="SM00836">
    <property type="entry name" value="DALR_1"/>
    <property type="match status" value="1"/>
</dbReference>
<dbReference type="OrthoDB" id="9805987at2"/>
<evidence type="ECO:0000256" key="8">
    <source>
        <dbReference type="ARBA" id="ARBA00022917"/>
    </source>
</evidence>
<comment type="similarity">
    <text evidence="2 11 12">Belongs to the class-I aminoacyl-tRNA synthetase family.</text>
</comment>
<sequence>MDMKEILKSGIEQALQDTIDSGALPAGDYPEIVLEVPPQKEFGDFSTNIAMQSARVARQNPRAIAEALISHMNFDWLDRAEVAGAGFINFFLKSDMVYDTLKAILNAGETYGMQPLRARDTIQVEYVSANPTGPLHVGHGRGAAYGSALVNLLRAAGYNVQSEYYINDAGNQIDNMAISIEYRFQELQGATLLFPPKRNEDGSMPEFDVPEGALVFPENGYRGPDIIETAKAIADREGYDTLNAMSEADRIALFKEAGLKEKLARLEATLKDFRVTFDNWFSERTLHETNEIQYAVDQLKNLGAIYEQDGALWLKSTDYGDDKDRVVIRDNGVPTYLAADIAYHRNKYERGFNEMINIWGADHHGYVARVKAAMAAFDFDPDKLTILLLQMVALYRDGELVKLSKRSGDSVTLDELIDEVGVDASRYFFLMRSLDSQLDFDINLAKSRSNDNPVYYIQYAHARIHSIYNQVREAGIAFGDYNQTDFTTLTSEMELELIKKLAEYPEEVVQSAAHRAPHRIARYLYDLASMFHSFYRQGRIIGVDPALQQARLGLITAIALVLRQGLGILGISAPEKM</sequence>
<dbReference type="InterPro" id="IPR001278">
    <property type="entry name" value="Arg-tRNA-ligase"/>
</dbReference>
<dbReference type="SUPFAM" id="SSF55190">
    <property type="entry name" value="Arginyl-tRNA synthetase (ArgRS), N-terminal 'additional' domain"/>
    <property type="match status" value="1"/>
</dbReference>
<proteinExistence type="inferred from homology"/>
<name>A0A2S7ZA63_9FIRM</name>
<dbReference type="CDD" id="cd00671">
    <property type="entry name" value="ArgRS_core"/>
    <property type="match status" value="1"/>
</dbReference>
<evidence type="ECO:0000256" key="6">
    <source>
        <dbReference type="ARBA" id="ARBA00022741"/>
    </source>
</evidence>
<evidence type="ECO:0000256" key="1">
    <source>
        <dbReference type="ARBA" id="ARBA00004496"/>
    </source>
</evidence>
<dbReference type="NCBIfam" id="TIGR00456">
    <property type="entry name" value="argS"/>
    <property type="match status" value="1"/>
</dbReference>
<feature type="domain" description="DALR anticodon binding" evidence="13">
    <location>
        <begin position="457"/>
        <end position="577"/>
    </location>
</feature>
<dbReference type="PROSITE" id="PS00178">
    <property type="entry name" value="AA_TRNA_LIGASE_I"/>
    <property type="match status" value="1"/>
</dbReference>
<keyword evidence="9 11" id="KW-0030">Aminoacyl-tRNA synthetase</keyword>
<dbReference type="RefSeq" id="WP_105090731.1">
    <property type="nucleotide sequence ID" value="NZ_PPDB01000003.1"/>
</dbReference>
<evidence type="ECO:0000259" key="13">
    <source>
        <dbReference type="SMART" id="SM00836"/>
    </source>
</evidence>
<keyword evidence="7 11" id="KW-0067">ATP-binding</keyword>
<dbReference type="PANTHER" id="PTHR11956">
    <property type="entry name" value="ARGINYL-TRNA SYNTHETASE"/>
    <property type="match status" value="1"/>
</dbReference>
<comment type="caution">
    <text evidence="15">The sequence shown here is derived from an EMBL/GenBank/DDBJ whole genome shotgun (WGS) entry which is preliminary data.</text>
</comment>
<evidence type="ECO:0000256" key="12">
    <source>
        <dbReference type="RuleBase" id="RU363038"/>
    </source>
</evidence>
<evidence type="ECO:0000256" key="9">
    <source>
        <dbReference type="ARBA" id="ARBA00023146"/>
    </source>
</evidence>
<evidence type="ECO:0000256" key="2">
    <source>
        <dbReference type="ARBA" id="ARBA00005594"/>
    </source>
</evidence>
<evidence type="ECO:0000256" key="11">
    <source>
        <dbReference type="HAMAP-Rule" id="MF_00123"/>
    </source>
</evidence>
<reference evidence="15 16" key="1">
    <citation type="submission" date="2018-01" db="EMBL/GenBank/DDBJ databases">
        <title>Draft genome sequences of clinical isolates and type strains of oral Veillonella including Veillonella infantum sp., nov.</title>
        <authorList>
            <person name="Mashima I."/>
            <person name="Liao Y.-C."/>
            <person name="Sabharwal A."/>
            <person name="Haase E.M."/>
            <person name="Nakazawa F."/>
            <person name="Scannapieco F.A."/>
        </authorList>
    </citation>
    <scope>NUCLEOTIDE SEQUENCE [LARGE SCALE GENOMIC DNA]</scope>
    <source>
        <strain evidence="15 16">JCM 15641</strain>
    </source>
</reference>
<dbReference type="SUPFAM" id="SSF52374">
    <property type="entry name" value="Nucleotidylyl transferase"/>
    <property type="match status" value="1"/>
</dbReference>
<keyword evidence="8 11" id="KW-0648">Protein biosynthesis</keyword>
<dbReference type="GO" id="GO:0005737">
    <property type="term" value="C:cytoplasm"/>
    <property type="evidence" value="ECO:0007669"/>
    <property type="project" value="UniProtKB-SubCell"/>
</dbReference>
<comment type="subunit">
    <text evidence="3 11">Monomer.</text>
</comment>
<dbReference type="PRINTS" id="PR01038">
    <property type="entry name" value="TRNASYNTHARG"/>
</dbReference>
<dbReference type="GO" id="GO:0006420">
    <property type="term" value="P:arginyl-tRNA aminoacylation"/>
    <property type="evidence" value="ECO:0007669"/>
    <property type="project" value="UniProtKB-UniRule"/>
</dbReference>
<evidence type="ECO:0000313" key="15">
    <source>
        <dbReference type="EMBL" id="PQL20143.1"/>
    </source>
</evidence>
<keyword evidence="6 11" id="KW-0547">Nucleotide-binding</keyword>
<dbReference type="SUPFAM" id="SSF47323">
    <property type="entry name" value="Anticodon-binding domain of a subclass of class I aminoacyl-tRNA synthetases"/>
    <property type="match status" value="1"/>
</dbReference>
<accession>A0A2S7ZA63</accession>
<evidence type="ECO:0000313" key="16">
    <source>
        <dbReference type="Proteomes" id="UP000237916"/>
    </source>
</evidence>
<dbReference type="GO" id="GO:0004814">
    <property type="term" value="F:arginine-tRNA ligase activity"/>
    <property type="evidence" value="ECO:0007669"/>
    <property type="project" value="UniProtKB-UniRule"/>
</dbReference>
<keyword evidence="16" id="KW-1185">Reference proteome</keyword>
<evidence type="ECO:0000259" key="14">
    <source>
        <dbReference type="SMART" id="SM01016"/>
    </source>
</evidence>
<gene>
    <name evidence="11" type="primary">argS</name>
    <name evidence="15" type="ORF">VEHSUH05_03490</name>
</gene>
<keyword evidence="5 11" id="KW-0436">Ligase</keyword>
<dbReference type="InterPro" id="IPR001412">
    <property type="entry name" value="aa-tRNA-synth_I_CS"/>
</dbReference>
<evidence type="ECO:0000256" key="3">
    <source>
        <dbReference type="ARBA" id="ARBA00011245"/>
    </source>
</evidence>
<dbReference type="Gene3D" id="1.10.730.10">
    <property type="entry name" value="Isoleucyl-tRNA Synthetase, Domain 1"/>
    <property type="match status" value="1"/>
</dbReference>
<feature type="short sequence motif" description="'HIGH' region" evidence="11">
    <location>
        <begin position="129"/>
        <end position="139"/>
    </location>
</feature>
<dbReference type="EMBL" id="PPDB01000003">
    <property type="protein sequence ID" value="PQL20143.1"/>
    <property type="molecule type" value="Genomic_DNA"/>
</dbReference>
<dbReference type="Gene3D" id="3.40.50.620">
    <property type="entry name" value="HUPs"/>
    <property type="match status" value="1"/>
</dbReference>
<dbReference type="InterPro" id="IPR036695">
    <property type="entry name" value="Arg-tRNA-synth_N_sf"/>
</dbReference>
<feature type="domain" description="Arginyl tRNA synthetase N-terminal" evidence="14">
    <location>
        <begin position="1"/>
        <end position="92"/>
    </location>
</feature>
<dbReference type="GO" id="GO:0005524">
    <property type="term" value="F:ATP binding"/>
    <property type="evidence" value="ECO:0007669"/>
    <property type="project" value="UniProtKB-UniRule"/>
</dbReference>
<comment type="catalytic activity">
    <reaction evidence="10 11">
        <text>tRNA(Arg) + L-arginine + ATP = L-arginyl-tRNA(Arg) + AMP + diphosphate</text>
        <dbReference type="Rhea" id="RHEA:20301"/>
        <dbReference type="Rhea" id="RHEA-COMP:9658"/>
        <dbReference type="Rhea" id="RHEA-COMP:9673"/>
        <dbReference type="ChEBI" id="CHEBI:30616"/>
        <dbReference type="ChEBI" id="CHEBI:32682"/>
        <dbReference type="ChEBI" id="CHEBI:33019"/>
        <dbReference type="ChEBI" id="CHEBI:78442"/>
        <dbReference type="ChEBI" id="CHEBI:78513"/>
        <dbReference type="ChEBI" id="CHEBI:456215"/>
        <dbReference type="EC" id="6.1.1.19"/>
    </reaction>
</comment>
<evidence type="ECO:0000256" key="5">
    <source>
        <dbReference type="ARBA" id="ARBA00022598"/>
    </source>
</evidence>
<dbReference type="Proteomes" id="UP000237916">
    <property type="component" value="Unassembled WGS sequence"/>
</dbReference>
<comment type="subcellular location">
    <subcellularLocation>
        <location evidence="1 11">Cytoplasm</location>
    </subcellularLocation>
</comment>
<dbReference type="EC" id="6.1.1.19" evidence="11"/>
<keyword evidence="4 11" id="KW-0963">Cytoplasm</keyword>
<dbReference type="InterPro" id="IPR008909">
    <property type="entry name" value="DALR_anticod-bd"/>
</dbReference>
<dbReference type="InterPro" id="IPR005148">
    <property type="entry name" value="Arg-tRNA-synth_N"/>
</dbReference>
<dbReference type="HAMAP" id="MF_00123">
    <property type="entry name" value="Arg_tRNA_synth"/>
    <property type="match status" value="1"/>
</dbReference>
<dbReference type="InterPro" id="IPR014729">
    <property type="entry name" value="Rossmann-like_a/b/a_fold"/>
</dbReference>
<evidence type="ECO:0000256" key="10">
    <source>
        <dbReference type="ARBA" id="ARBA00049339"/>
    </source>
</evidence>
<dbReference type="InterPro" id="IPR035684">
    <property type="entry name" value="ArgRS_core"/>
</dbReference>
<dbReference type="FunFam" id="3.40.50.620:FF:000062">
    <property type="entry name" value="Arginine--tRNA ligase"/>
    <property type="match status" value="1"/>
</dbReference>
<dbReference type="AlphaFoldDB" id="A0A2S7ZA63"/>
<organism evidence="15 16">
    <name type="scientific">Veillonella denticariosi JCM 15641</name>
    <dbReference type="NCBI Taxonomy" id="1298594"/>
    <lineage>
        <taxon>Bacteria</taxon>
        <taxon>Bacillati</taxon>
        <taxon>Bacillota</taxon>
        <taxon>Negativicutes</taxon>
        <taxon>Veillonellales</taxon>
        <taxon>Veillonellaceae</taxon>
        <taxon>Veillonella</taxon>
    </lineage>
</organism>
<dbReference type="Gene3D" id="3.30.1360.70">
    <property type="entry name" value="Arginyl tRNA synthetase N-terminal domain"/>
    <property type="match status" value="1"/>
</dbReference>
<dbReference type="PANTHER" id="PTHR11956:SF5">
    <property type="entry name" value="ARGININE--TRNA LIGASE, CYTOPLASMIC"/>
    <property type="match status" value="1"/>
</dbReference>
<dbReference type="Pfam" id="PF00750">
    <property type="entry name" value="tRNA-synt_1d"/>
    <property type="match status" value="2"/>
</dbReference>
<dbReference type="STRING" id="1298594.GCA_001312465_01727"/>
<evidence type="ECO:0000256" key="4">
    <source>
        <dbReference type="ARBA" id="ARBA00022490"/>
    </source>
</evidence>
<evidence type="ECO:0000256" key="7">
    <source>
        <dbReference type="ARBA" id="ARBA00022840"/>
    </source>
</evidence>
<dbReference type="SMART" id="SM01016">
    <property type="entry name" value="Arg_tRNA_synt_N"/>
    <property type="match status" value="1"/>
</dbReference>
<dbReference type="Pfam" id="PF03485">
    <property type="entry name" value="Arg_tRNA_synt_N"/>
    <property type="match status" value="1"/>
</dbReference>
<dbReference type="FunFam" id="1.10.730.10:FF:000008">
    <property type="entry name" value="Arginine--tRNA ligase"/>
    <property type="match status" value="1"/>
</dbReference>
<dbReference type="Pfam" id="PF05746">
    <property type="entry name" value="DALR_1"/>
    <property type="match status" value="1"/>
</dbReference>